<sequence>MQGFPFFPCHRTKIFNEVEPVDLPNCQLLKGIEVGSEDIEILPNGLAFISTGLKFPFLTSFAPDEPGQILLLDLKDGGLSPTPLRISEGFDTDSFNPHGMGLYIDEKDGTVYLFVVNHPHSNSLVEIFRFLKEENSLIHLKTVRHKLLHSVNDVVAVGPESFYATTDYYFNSIPLKTVEMAVGLRWTGVVYYSPGDVRKVVTGFYSGNGIAMSNDKKFIYAADVTAHTINVYKKNEDWSLTPVKEVDLDTLLENLSVDPATGDIWTGAHPNAFKLFMYNPEDLPGSEVFRVQNIHSDNPVITKVYANNGSVIQGSSCASVYEGKLLVGTVFHRALFCQLE</sequence>
<evidence type="ECO:0000256" key="1">
    <source>
        <dbReference type="ARBA" id="ARBA00000368"/>
    </source>
</evidence>
<dbReference type="PRINTS" id="PR01785">
    <property type="entry name" value="PARAOXONASE"/>
</dbReference>
<accession>A0ABN9LRE1</accession>
<dbReference type="InterPro" id="IPR011042">
    <property type="entry name" value="6-blade_b-propeller_TolB-like"/>
</dbReference>
<evidence type="ECO:0000256" key="6">
    <source>
        <dbReference type="RuleBase" id="RU368025"/>
    </source>
</evidence>
<dbReference type="Proteomes" id="UP001176940">
    <property type="component" value="Unassembled WGS sequence"/>
</dbReference>
<gene>
    <name evidence="7" type="ORF">RIMI_LOCUS11741980</name>
</gene>
<keyword evidence="3 6" id="KW-0378">Hydrolase</keyword>
<evidence type="ECO:0000256" key="3">
    <source>
        <dbReference type="ARBA" id="ARBA00022801"/>
    </source>
</evidence>
<dbReference type="PANTHER" id="PTHR11799">
    <property type="entry name" value="PARAOXONASE"/>
    <property type="match status" value="1"/>
</dbReference>
<reference evidence="7" key="1">
    <citation type="submission" date="2023-07" db="EMBL/GenBank/DDBJ databases">
        <authorList>
            <person name="Stuckert A."/>
        </authorList>
    </citation>
    <scope>NUCLEOTIDE SEQUENCE</scope>
</reference>
<keyword evidence="6" id="KW-0479">Metal-binding</keyword>
<dbReference type="EC" id="3.1.1.2" evidence="6"/>
<feature type="non-terminal residue" evidence="7">
    <location>
        <position position="340"/>
    </location>
</feature>
<dbReference type="PANTHER" id="PTHR11799:SF12">
    <property type="entry name" value="PARAOXONASE-RELATED"/>
    <property type="match status" value="1"/>
</dbReference>
<dbReference type="Pfam" id="PF01731">
    <property type="entry name" value="Arylesterase"/>
    <property type="match status" value="1"/>
</dbReference>
<dbReference type="EMBL" id="CAUEEQ010026954">
    <property type="protein sequence ID" value="CAJ0947574.1"/>
    <property type="molecule type" value="Genomic_DNA"/>
</dbReference>
<comment type="similarity">
    <text evidence="2 6">Belongs to the paraoxonase family.</text>
</comment>
<dbReference type="SUPFAM" id="SSF63829">
    <property type="entry name" value="Calcium-dependent phosphotriesterase"/>
    <property type="match status" value="1"/>
</dbReference>
<proteinExistence type="inferred from homology"/>
<keyword evidence="5 6" id="KW-0325">Glycoprotein</keyword>
<evidence type="ECO:0000256" key="2">
    <source>
        <dbReference type="ARBA" id="ARBA00008595"/>
    </source>
</evidence>
<keyword evidence="6" id="KW-0106">Calcium</keyword>
<dbReference type="InterPro" id="IPR002640">
    <property type="entry name" value="Arylesterase"/>
</dbReference>
<comment type="catalytic activity">
    <reaction evidence="1 6">
        <text>a phenyl acetate + H2O = a phenol + acetate + H(+)</text>
        <dbReference type="Rhea" id="RHEA:17309"/>
        <dbReference type="ChEBI" id="CHEBI:15377"/>
        <dbReference type="ChEBI" id="CHEBI:15378"/>
        <dbReference type="ChEBI" id="CHEBI:30089"/>
        <dbReference type="ChEBI" id="CHEBI:33853"/>
        <dbReference type="ChEBI" id="CHEBI:140310"/>
        <dbReference type="EC" id="3.1.1.2"/>
    </reaction>
</comment>
<keyword evidence="8" id="KW-1185">Reference proteome</keyword>
<dbReference type="InterPro" id="IPR051288">
    <property type="entry name" value="Serum_paraoxonase/arylesterase"/>
</dbReference>
<name>A0ABN9LRE1_9NEOB</name>
<evidence type="ECO:0000313" key="7">
    <source>
        <dbReference type="EMBL" id="CAJ0947574.1"/>
    </source>
</evidence>
<organism evidence="7 8">
    <name type="scientific">Ranitomeya imitator</name>
    <name type="common">mimic poison frog</name>
    <dbReference type="NCBI Taxonomy" id="111125"/>
    <lineage>
        <taxon>Eukaryota</taxon>
        <taxon>Metazoa</taxon>
        <taxon>Chordata</taxon>
        <taxon>Craniata</taxon>
        <taxon>Vertebrata</taxon>
        <taxon>Euteleostomi</taxon>
        <taxon>Amphibia</taxon>
        <taxon>Batrachia</taxon>
        <taxon>Anura</taxon>
        <taxon>Neobatrachia</taxon>
        <taxon>Hyloidea</taxon>
        <taxon>Dendrobatidae</taxon>
        <taxon>Dendrobatinae</taxon>
        <taxon>Ranitomeya</taxon>
    </lineage>
</organism>
<evidence type="ECO:0000256" key="4">
    <source>
        <dbReference type="ARBA" id="ARBA00023157"/>
    </source>
</evidence>
<comment type="caution">
    <text evidence="7">The sequence shown here is derived from an EMBL/GenBank/DDBJ whole genome shotgun (WGS) entry which is preliminary data.</text>
</comment>
<keyword evidence="4 6" id="KW-1015">Disulfide bond</keyword>
<comment type="cofactor">
    <cofactor evidence="6">
        <name>Ca(2+)</name>
        <dbReference type="ChEBI" id="CHEBI:29108"/>
    </cofactor>
    <text evidence="6">Binds 2 calcium ions per subunit.</text>
</comment>
<evidence type="ECO:0000256" key="5">
    <source>
        <dbReference type="ARBA" id="ARBA00023180"/>
    </source>
</evidence>
<protein>
    <recommendedName>
        <fullName evidence="6">Paraoxonase</fullName>
        <ecNumber evidence="6">3.1.1.2</ecNumber>
    </recommendedName>
</protein>
<dbReference type="Gene3D" id="2.120.10.30">
    <property type="entry name" value="TolB, C-terminal domain"/>
    <property type="match status" value="1"/>
</dbReference>
<evidence type="ECO:0000313" key="8">
    <source>
        <dbReference type="Proteomes" id="UP001176940"/>
    </source>
</evidence>